<evidence type="ECO:0000256" key="1">
    <source>
        <dbReference type="ARBA" id="ARBA00006382"/>
    </source>
</evidence>
<dbReference type="InterPro" id="IPR006097">
    <property type="entry name" value="Glu/Leu/Phe/Val/Trp_DH_dimer"/>
</dbReference>
<dbReference type="CDD" id="cd01075">
    <property type="entry name" value="NAD_bind_Leu_Phe_Val_DH"/>
    <property type="match status" value="1"/>
</dbReference>
<dbReference type="InterPro" id="IPR006095">
    <property type="entry name" value="Glu/Leu/Phe/Val/Trp_DH"/>
</dbReference>
<dbReference type="PANTHER" id="PTHR42722">
    <property type="entry name" value="LEUCINE DEHYDROGENASE"/>
    <property type="match status" value="1"/>
</dbReference>
<dbReference type="SUPFAM" id="SSF51735">
    <property type="entry name" value="NAD(P)-binding Rossmann-fold domains"/>
    <property type="match status" value="1"/>
</dbReference>
<evidence type="ECO:0000256" key="4">
    <source>
        <dbReference type="RuleBase" id="RU004417"/>
    </source>
</evidence>
<reference evidence="6 7" key="1">
    <citation type="journal article" date="2019" name="Int. J. Syst. Evol. Microbiol.">
        <title>The Global Catalogue of Microorganisms (GCM) 10K type strain sequencing project: providing services to taxonomists for standard genome sequencing and annotation.</title>
        <authorList>
            <consortium name="The Broad Institute Genomics Platform"/>
            <consortium name="The Broad Institute Genome Sequencing Center for Infectious Disease"/>
            <person name="Wu L."/>
            <person name="Ma J."/>
        </authorList>
    </citation>
    <scope>NUCLEOTIDE SEQUENCE [LARGE SCALE GENOMIC DNA]</scope>
    <source>
        <strain evidence="6 7">JCM 12928</strain>
    </source>
</reference>
<name>A0ABN1GGB5_9CAUL</name>
<gene>
    <name evidence="6" type="ORF">GCM10009422_02270</name>
</gene>
<evidence type="ECO:0000313" key="6">
    <source>
        <dbReference type="EMBL" id="GAA0610979.1"/>
    </source>
</evidence>
<keyword evidence="7" id="KW-1185">Reference proteome</keyword>
<dbReference type="SUPFAM" id="SSF53223">
    <property type="entry name" value="Aminoacid dehydrogenase-like, N-terminal domain"/>
    <property type="match status" value="1"/>
</dbReference>
<comment type="similarity">
    <text evidence="1 4">Belongs to the Glu/Leu/Phe/Val dehydrogenases family.</text>
</comment>
<comment type="caution">
    <text evidence="6">The sequence shown here is derived from an EMBL/GenBank/DDBJ whole genome shotgun (WGS) entry which is preliminary data.</text>
</comment>
<dbReference type="InterPro" id="IPR016211">
    <property type="entry name" value="Glu/Phe/Leu/Val/Trp_DH_bac/arc"/>
</dbReference>
<evidence type="ECO:0000313" key="7">
    <source>
        <dbReference type="Proteomes" id="UP001501352"/>
    </source>
</evidence>
<dbReference type="SMART" id="SM00839">
    <property type="entry name" value="ELFV_dehydrog"/>
    <property type="match status" value="1"/>
</dbReference>
<protein>
    <submittedName>
        <fullName evidence="6">Glu/Leu/Phe/Val dehydrogenase</fullName>
    </submittedName>
</protein>
<dbReference type="Pfam" id="PF00208">
    <property type="entry name" value="ELFV_dehydrog"/>
    <property type="match status" value="1"/>
</dbReference>
<keyword evidence="2 4" id="KW-0560">Oxidoreductase</keyword>
<dbReference type="PIRSF" id="PIRSF000188">
    <property type="entry name" value="Phe_leu_dh"/>
    <property type="match status" value="1"/>
</dbReference>
<feature type="domain" description="Glutamate/phenylalanine/leucine/valine/L-tryptophan dehydrogenase C-terminal" evidence="5">
    <location>
        <begin position="146"/>
        <end position="359"/>
    </location>
</feature>
<dbReference type="InterPro" id="IPR046346">
    <property type="entry name" value="Aminoacid_DH-like_N_sf"/>
</dbReference>
<dbReference type="InterPro" id="IPR036291">
    <property type="entry name" value="NAD(P)-bd_dom_sf"/>
</dbReference>
<accession>A0ABN1GGB5</accession>
<dbReference type="Gene3D" id="3.40.50.10860">
    <property type="entry name" value="Leucine Dehydrogenase, chain A, domain 1"/>
    <property type="match status" value="1"/>
</dbReference>
<keyword evidence="3" id="KW-0520">NAD</keyword>
<evidence type="ECO:0000259" key="5">
    <source>
        <dbReference type="SMART" id="SM00839"/>
    </source>
</evidence>
<dbReference type="EMBL" id="BAAAGA010000001">
    <property type="protein sequence ID" value="GAA0610979.1"/>
    <property type="molecule type" value="Genomic_DNA"/>
</dbReference>
<sequence>MSMTLFDSPSFANHEGVHAVFDEKTGLRAIIAVHSTARGPAVGGTRMWNYASSAEALEDVLRLSKGMSYKNAVADLEMGGGKSVIIGDSRTQKTPELFAAFGRAVDTLGGIYYAAEDVGVSVADIAVARKVTPYVLGLSDGPEASGDPSPVTAEGVFRSTLLAARRLWKQDDLTGLTIAVQGIGHVGGYLADKLHAAGAKLVMTDVNTALLAEVAARTNAEIVAPDAIYDVKADIYAPCALGATLNPQTLDRLTVKAVVGAANNQLATPDIGQKLFDRGVLYAPDYVVNGGGIINVASELNARNTGGSYDPAWVEAKLSRLMETLEEVLDRSAVEKRPTHEIADAIAEARINAARDLKAEQRKAA</sequence>
<organism evidence="6 7">
    <name type="scientific">Brevundimonas kwangchunensis</name>
    <dbReference type="NCBI Taxonomy" id="322163"/>
    <lineage>
        <taxon>Bacteria</taxon>
        <taxon>Pseudomonadati</taxon>
        <taxon>Pseudomonadota</taxon>
        <taxon>Alphaproteobacteria</taxon>
        <taxon>Caulobacterales</taxon>
        <taxon>Caulobacteraceae</taxon>
        <taxon>Brevundimonas</taxon>
    </lineage>
</organism>
<dbReference type="InterPro" id="IPR006096">
    <property type="entry name" value="Glu/Leu/Phe/Val/Trp_DH_C"/>
</dbReference>
<proteinExistence type="inferred from homology"/>
<evidence type="ECO:0000256" key="3">
    <source>
        <dbReference type="ARBA" id="ARBA00023027"/>
    </source>
</evidence>
<dbReference type="Pfam" id="PF02812">
    <property type="entry name" value="ELFV_dehydrog_N"/>
    <property type="match status" value="1"/>
</dbReference>
<dbReference type="PRINTS" id="PR00082">
    <property type="entry name" value="GLFDHDRGNASE"/>
</dbReference>
<dbReference type="Gene3D" id="3.40.50.720">
    <property type="entry name" value="NAD(P)-binding Rossmann-like Domain"/>
    <property type="match status" value="1"/>
</dbReference>
<dbReference type="PANTHER" id="PTHR42722:SF1">
    <property type="entry name" value="VALINE DEHYDROGENASE"/>
    <property type="match status" value="1"/>
</dbReference>
<dbReference type="Proteomes" id="UP001501352">
    <property type="component" value="Unassembled WGS sequence"/>
</dbReference>
<evidence type="ECO:0000256" key="2">
    <source>
        <dbReference type="ARBA" id="ARBA00023002"/>
    </source>
</evidence>